<evidence type="ECO:0000256" key="1">
    <source>
        <dbReference type="SAM" id="MobiDB-lite"/>
    </source>
</evidence>
<evidence type="ECO:0000313" key="2">
    <source>
        <dbReference type="EMBL" id="TPP10010.1"/>
    </source>
</evidence>
<name>A0A504U9N2_9HYPH</name>
<dbReference type="InterPro" id="IPR038293">
    <property type="entry name" value="ATPase_inh_sub_z_sf"/>
</dbReference>
<protein>
    <submittedName>
        <fullName evidence="2">DUF1476 family protein</fullName>
    </submittedName>
</protein>
<feature type="region of interest" description="Disordered" evidence="1">
    <location>
        <begin position="1"/>
        <end position="36"/>
    </location>
</feature>
<accession>A0A504U9N2</accession>
<dbReference type="Gene3D" id="1.10.790.20">
    <property type="entry name" value="Domain of unknown function DUF1476"/>
    <property type="match status" value="1"/>
</dbReference>
<dbReference type="Proteomes" id="UP000316429">
    <property type="component" value="Unassembled WGS sequence"/>
</dbReference>
<proteinExistence type="predicted"/>
<dbReference type="AlphaFoldDB" id="A0A504U9N2"/>
<reference evidence="2 3" key="1">
    <citation type="submission" date="2019-06" db="EMBL/GenBank/DDBJ databases">
        <title>Rhizobium sp. CL12 isolated from roots of soybean.</title>
        <authorList>
            <person name="Wang C."/>
        </authorList>
    </citation>
    <scope>NUCLEOTIDE SEQUENCE [LARGE SCALE GENOMIC DNA]</scope>
    <source>
        <strain evidence="2 3">CL12</strain>
    </source>
</reference>
<gene>
    <name evidence="2" type="ORF">FJQ55_03820</name>
</gene>
<dbReference type="Pfam" id="PF07345">
    <property type="entry name" value="ATPaseInh_sub_z"/>
    <property type="match status" value="1"/>
</dbReference>
<evidence type="ECO:0000313" key="3">
    <source>
        <dbReference type="Proteomes" id="UP000316429"/>
    </source>
</evidence>
<organism evidence="2 3">
    <name type="scientific">Rhizobium glycinendophyticum</name>
    <dbReference type="NCBI Taxonomy" id="2589807"/>
    <lineage>
        <taxon>Bacteria</taxon>
        <taxon>Pseudomonadati</taxon>
        <taxon>Pseudomonadota</taxon>
        <taxon>Alphaproteobacteria</taxon>
        <taxon>Hyphomicrobiales</taxon>
        <taxon>Rhizobiaceae</taxon>
        <taxon>Rhizobium/Agrobacterium group</taxon>
        <taxon>Rhizobium</taxon>
    </lineage>
</organism>
<comment type="caution">
    <text evidence="2">The sequence shown here is derived from an EMBL/GenBank/DDBJ whole genome shotgun (WGS) entry which is preliminary data.</text>
</comment>
<keyword evidence="3" id="KW-1185">Reference proteome</keyword>
<dbReference type="InterPro" id="IPR009945">
    <property type="entry name" value="ATPase_inh_sub_z"/>
</dbReference>
<dbReference type="EMBL" id="VFYP01000001">
    <property type="protein sequence ID" value="TPP10010.1"/>
    <property type="molecule type" value="Genomic_DNA"/>
</dbReference>
<sequence length="136" mass="15003">MCYQTRRPSEEHGDADGDGPMVIGDSSKRARPHRDAHDDVLSGKICARRITLMARWATTVLDLEDAQTYAEELARAAASGDAGLLDRIRTDFQAAGIEILDEVLQDRMVALLRSAAEELRRSEHGHPHRGTEDGPN</sequence>